<gene>
    <name evidence="6" type="ORF">V5E97_40140</name>
</gene>
<dbReference type="GO" id="GO:0020037">
    <property type="term" value="F:heme binding"/>
    <property type="evidence" value="ECO:0007669"/>
    <property type="project" value="InterPro"/>
</dbReference>
<feature type="signal peptide" evidence="4">
    <location>
        <begin position="1"/>
        <end position="22"/>
    </location>
</feature>
<dbReference type="AlphaFoldDB" id="A0AAU7CU63"/>
<dbReference type="Pfam" id="PF07587">
    <property type="entry name" value="PSD1"/>
    <property type="match status" value="1"/>
</dbReference>
<dbReference type="Pfam" id="PF07635">
    <property type="entry name" value="PSCyt1"/>
    <property type="match status" value="1"/>
</dbReference>
<organism evidence="6">
    <name type="scientific">Singulisphaera sp. Ch08</name>
    <dbReference type="NCBI Taxonomy" id="3120278"/>
    <lineage>
        <taxon>Bacteria</taxon>
        <taxon>Pseudomonadati</taxon>
        <taxon>Planctomycetota</taxon>
        <taxon>Planctomycetia</taxon>
        <taxon>Isosphaerales</taxon>
        <taxon>Isosphaeraceae</taxon>
        <taxon>Singulisphaera</taxon>
    </lineage>
</organism>
<accession>A0AAU7CU63</accession>
<evidence type="ECO:0000256" key="3">
    <source>
        <dbReference type="PROSITE-ProRule" id="PRU00433"/>
    </source>
</evidence>
<dbReference type="PANTHER" id="PTHR35889:SF3">
    <property type="entry name" value="F-BOX DOMAIN-CONTAINING PROTEIN"/>
    <property type="match status" value="1"/>
</dbReference>
<dbReference type="InterPro" id="IPR022655">
    <property type="entry name" value="DUF1553"/>
</dbReference>
<dbReference type="InterPro" id="IPR011429">
    <property type="entry name" value="Cyt_c_Planctomycete-type"/>
</dbReference>
<dbReference type="Pfam" id="PF07583">
    <property type="entry name" value="PSCyt2"/>
    <property type="match status" value="1"/>
</dbReference>
<keyword evidence="4" id="KW-0732">Signal</keyword>
<name>A0AAU7CU63_9BACT</name>
<sequence>MKLSIPKWLFLFLIGTSPLAIVATESVADDSAAGLDFFEAKIRPVLVTHCYQCHSAAAGKSKGNLLLDSRETIRAGGDSGPAVVPGAPDASLLLTAISHADPDLKMPPKTDRLPESVINDFKSWIQAGATDPREKGATDASRPVVNLESGRKFWSFRKPTDHQPPVSKNPRWAKRDLDHFILAQLDSHGLVPTKDADPVTLLRRLHFDLVGLPPTPDAVQRFSEAIKAHGFDAALAGEVDTLLASPHFGERWGRHWLDVARFAESSGKEANISFPYAWRYRDYVIDAVNTDMPFNRFLVEQIAGDLLPADHDAERARLLIATGFLAVGTKNLDEANKIQFAADLVDEQIDALTRGVIANSVACARCHDHKLDPFSMEDYYALAGVFASTKTYFGTAISPSNQVGGDPLVLPKGAGLPILHPSVSPEKVASLKQELVTLKKQKIVTLADALRVFWRSGGIEGELEKVDENGQALPLAMGVTDRESIVDKPLLERGEIGRPGKPVPRGFPRVIQIADTGSIPSHQSGRLELARWLTHPDHPLTARVMTNRIWRHLFGAGIVRSVDNFGFSGQPPSHPELLDHLAVRFVADGWSVKKVVREIALSRTYRQASTYDEKSFVADPENRLLWRSAKRRLDAEAIRDAMLLISGELDTSRRVGSLVGKEIGDRPISLIGLDNRLPTDLDGSRHRSVYLPVLRDRLPDVLDLFDFAEPSLVTGDRETTNVPLQALYLMNSPFIQARAKAVADRLSGEADDESRIRRAFLLCYSRVPTADEMTMTSAFLKRGRDLAGNDEKGRLQVLAACCQGLLSTAEFRNLD</sequence>
<keyword evidence="1 3" id="KW-0479">Metal-binding</keyword>
<dbReference type="GO" id="GO:0046872">
    <property type="term" value="F:metal ion binding"/>
    <property type="evidence" value="ECO:0007669"/>
    <property type="project" value="UniProtKB-KW"/>
</dbReference>
<dbReference type="GO" id="GO:0009055">
    <property type="term" value="F:electron transfer activity"/>
    <property type="evidence" value="ECO:0007669"/>
    <property type="project" value="InterPro"/>
</dbReference>
<reference evidence="6" key="1">
    <citation type="submission" date="2024-05" db="EMBL/GenBank/DDBJ databases">
        <title>Planctomycetes of the genus Singulisphaera possess chitinolytic capabilities.</title>
        <authorList>
            <person name="Ivanova A."/>
        </authorList>
    </citation>
    <scope>NUCLEOTIDE SEQUENCE</scope>
    <source>
        <strain evidence="6">Ch08T</strain>
        <plasmid evidence="6">pSnCh</plasmid>
    </source>
</reference>
<evidence type="ECO:0000313" key="6">
    <source>
        <dbReference type="EMBL" id="XBH08480.1"/>
    </source>
</evidence>
<dbReference type="EMBL" id="CP155448">
    <property type="protein sequence ID" value="XBH08480.1"/>
    <property type="molecule type" value="Genomic_DNA"/>
</dbReference>
<dbReference type="PROSITE" id="PS51007">
    <property type="entry name" value="CYTC"/>
    <property type="match status" value="1"/>
</dbReference>
<evidence type="ECO:0000259" key="5">
    <source>
        <dbReference type="PROSITE" id="PS51007"/>
    </source>
</evidence>
<dbReference type="PANTHER" id="PTHR35889">
    <property type="entry name" value="CYCLOINULO-OLIGOSACCHARIDE FRUCTANOTRANSFERASE-RELATED"/>
    <property type="match status" value="1"/>
</dbReference>
<keyword evidence="2 3" id="KW-0408">Iron</keyword>
<dbReference type="InterPro" id="IPR011444">
    <property type="entry name" value="DUF1549"/>
</dbReference>
<geneLocation type="plasmid" evidence="6">
    <name>pSnCh</name>
</geneLocation>
<dbReference type="RefSeq" id="WP_406701351.1">
    <property type="nucleotide sequence ID" value="NZ_CP155448.1"/>
</dbReference>
<feature type="domain" description="Cytochrome c" evidence="5">
    <location>
        <begin position="29"/>
        <end position="129"/>
    </location>
</feature>
<proteinExistence type="predicted"/>
<keyword evidence="3" id="KW-0349">Heme</keyword>
<protein>
    <submittedName>
        <fullName evidence="6">PSD1 and planctomycete cytochrome C domain-containing protein</fullName>
    </submittedName>
</protein>
<evidence type="ECO:0000256" key="1">
    <source>
        <dbReference type="ARBA" id="ARBA00022723"/>
    </source>
</evidence>
<evidence type="ECO:0000256" key="4">
    <source>
        <dbReference type="SAM" id="SignalP"/>
    </source>
</evidence>
<evidence type="ECO:0000256" key="2">
    <source>
        <dbReference type="ARBA" id="ARBA00023004"/>
    </source>
</evidence>
<keyword evidence="6" id="KW-0614">Plasmid</keyword>
<feature type="chain" id="PRO_5043324610" evidence="4">
    <location>
        <begin position="23"/>
        <end position="815"/>
    </location>
</feature>
<dbReference type="InterPro" id="IPR009056">
    <property type="entry name" value="Cyt_c-like_dom"/>
</dbReference>